<evidence type="ECO:0000256" key="6">
    <source>
        <dbReference type="ARBA" id="ARBA00023136"/>
    </source>
</evidence>
<dbReference type="GO" id="GO:0015833">
    <property type="term" value="P:peptide transport"/>
    <property type="evidence" value="ECO:0007669"/>
    <property type="project" value="UniProtKB-KW"/>
</dbReference>
<evidence type="ECO:0000256" key="2">
    <source>
        <dbReference type="ARBA" id="ARBA00005982"/>
    </source>
</evidence>
<comment type="caution">
    <text evidence="8">The sequence shown here is derived from an EMBL/GenBank/DDBJ whole genome shotgun (WGS) entry which is preliminary data.</text>
</comment>
<dbReference type="GO" id="GO:0022857">
    <property type="term" value="F:transmembrane transporter activity"/>
    <property type="evidence" value="ECO:0007669"/>
    <property type="project" value="InterPro"/>
</dbReference>
<feature type="transmembrane region" description="Helical" evidence="7">
    <location>
        <begin position="125"/>
        <end position="146"/>
    </location>
</feature>
<keyword evidence="9" id="KW-1185">Reference proteome</keyword>
<gene>
    <name evidence="8" type="ORF">GE061_002659</name>
</gene>
<feature type="transmembrane region" description="Helical" evidence="7">
    <location>
        <begin position="281"/>
        <end position="301"/>
    </location>
</feature>
<feature type="transmembrane region" description="Helical" evidence="7">
    <location>
        <begin position="666"/>
        <end position="688"/>
    </location>
</feature>
<feature type="transmembrane region" description="Helical" evidence="7">
    <location>
        <begin position="597"/>
        <end position="618"/>
    </location>
</feature>
<evidence type="ECO:0000256" key="1">
    <source>
        <dbReference type="ARBA" id="ARBA00004141"/>
    </source>
</evidence>
<evidence type="ECO:0000313" key="9">
    <source>
        <dbReference type="Proteomes" id="UP000466442"/>
    </source>
</evidence>
<dbReference type="InterPro" id="IPR036259">
    <property type="entry name" value="MFS_trans_sf"/>
</dbReference>
<reference evidence="8" key="1">
    <citation type="journal article" date="2021" name="Mol. Ecol. Resour.">
        <title>Apolygus lucorum genome provides insights into omnivorousness and mesophyll feeding.</title>
        <authorList>
            <person name="Liu Y."/>
            <person name="Liu H."/>
            <person name="Wang H."/>
            <person name="Huang T."/>
            <person name="Liu B."/>
            <person name="Yang B."/>
            <person name="Yin L."/>
            <person name="Li B."/>
            <person name="Zhang Y."/>
            <person name="Zhang S."/>
            <person name="Jiang F."/>
            <person name="Zhang X."/>
            <person name="Ren Y."/>
            <person name="Wang B."/>
            <person name="Wang S."/>
            <person name="Lu Y."/>
            <person name="Wu K."/>
            <person name="Fan W."/>
            <person name="Wang G."/>
        </authorList>
    </citation>
    <scope>NUCLEOTIDE SEQUENCE</scope>
    <source>
        <strain evidence="8">12Hb</strain>
    </source>
</reference>
<dbReference type="InterPro" id="IPR000109">
    <property type="entry name" value="POT_fam"/>
</dbReference>
<feature type="transmembrane region" description="Helical" evidence="7">
    <location>
        <begin position="362"/>
        <end position="383"/>
    </location>
</feature>
<feature type="transmembrane region" description="Helical" evidence="7">
    <location>
        <begin position="321"/>
        <end position="341"/>
    </location>
</feature>
<dbReference type="AlphaFoldDB" id="A0A8S9X7J1"/>
<keyword evidence="5 7" id="KW-1133">Transmembrane helix</keyword>
<feature type="transmembrane region" description="Helical" evidence="7">
    <location>
        <begin position="73"/>
        <end position="93"/>
    </location>
</feature>
<comment type="subcellular location">
    <subcellularLocation>
        <location evidence="1">Membrane</location>
        <topology evidence="1">Multi-pass membrane protein</topology>
    </subcellularLocation>
</comment>
<comment type="similarity">
    <text evidence="2">Belongs to the major facilitator superfamily. Proton-dependent oligopeptide transporter (POT/PTR) (TC 2.A.17) family.</text>
</comment>
<keyword evidence="4" id="KW-0571">Peptide transport</keyword>
<proteinExistence type="inferred from homology"/>
<organism evidence="8 9">
    <name type="scientific">Apolygus lucorum</name>
    <name type="common">Small green plant bug</name>
    <name type="synonym">Lygocoris lucorum</name>
    <dbReference type="NCBI Taxonomy" id="248454"/>
    <lineage>
        <taxon>Eukaryota</taxon>
        <taxon>Metazoa</taxon>
        <taxon>Ecdysozoa</taxon>
        <taxon>Arthropoda</taxon>
        <taxon>Hexapoda</taxon>
        <taxon>Insecta</taxon>
        <taxon>Pterygota</taxon>
        <taxon>Neoptera</taxon>
        <taxon>Paraneoptera</taxon>
        <taxon>Hemiptera</taxon>
        <taxon>Heteroptera</taxon>
        <taxon>Panheteroptera</taxon>
        <taxon>Cimicomorpha</taxon>
        <taxon>Miridae</taxon>
        <taxon>Mirini</taxon>
        <taxon>Apolygus</taxon>
    </lineage>
</organism>
<protein>
    <submittedName>
        <fullName evidence="8">Uncharacterized protein</fullName>
    </submittedName>
</protein>
<keyword evidence="4" id="KW-0813">Transport</keyword>
<evidence type="ECO:0000256" key="7">
    <source>
        <dbReference type="SAM" id="Phobius"/>
    </source>
</evidence>
<evidence type="ECO:0000313" key="8">
    <source>
        <dbReference type="EMBL" id="KAF6204318.1"/>
    </source>
</evidence>
<evidence type="ECO:0000256" key="5">
    <source>
        <dbReference type="ARBA" id="ARBA00022989"/>
    </source>
</evidence>
<dbReference type="Pfam" id="PF00854">
    <property type="entry name" value="PTR2"/>
    <property type="match status" value="1"/>
</dbReference>
<keyword evidence="3 7" id="KW-0812">Transmembrane</keyword>
<name>A0A8S9X7J1_APOLU</name>
<dbReference type="EMBL" id="WIXP02000010">
    <property type="protein sequence ID" value="KAF6204318.1"/>
    <property type="molecule type" value="Genomic_DNA"/>
</dbReference>
<keyword evidence="6 7" id="KW-0472">Membrane</keyword>
<accession>A0A8S9X7J1</accession>
<feature type="transmembrane region" description="Helical" evidence="7">
    <location>
        <begin position="204"/>
        <end position="227"/>
    </location>
</feature>
<sequence length="709" mass="80655">MKQEERLTISSHATVGEHHGGSGGHGGHAKISRIAKLLIAMECPIYSFLYNYRYLLGPKGSFFTGLSAGTWTYYTNIAIFVSSMISVVISVASDSYFSKYYALLIGFGLSIIASFITFIPSVAKLGALGQMLNLVGLLWMLLYLVIEPLRIGLFFDQLPHPENMVAHQLGHVFLSYQEMKTLGSVLCTVFNRFLGSKVYGETPLTFAILYLVIPILYALIIAALYKYVDRGEFSFAVGIDCIHCFAHALNLKFLKGEKTEEHWLETARDAFDSKTIRSTKIMSSVIFVYMCLFSYGMTSSLMRHAWSDQIKDLIENMDYKYYYLDVHIIYFVLTILFLPLIEYLILPTVNRYRKPLTELQRIGITVFLTGISFISTTIVQLQIEKYASLMPSSDYAQVRIFNVHNEDVLIKGDWNFDPKVIPRHSHVGAWNIDSQERSLHTMKLEGKKTVNYTGLMATTLGESLSYVIGYNELLLISGTDPLHFGPIGTNKEDHVRVYLINYSDHVGTPLLYASEQIILDDSHFNQYTENAPKTGDRHTFQVRPERYTITCPLTDVYTCDPSEVLLERGGLYAILPLIKDPAMRTLTFNAFTILNPAVYSAAILLPQICLFSFAEAMGKIPINVFMFKESPLELRSSSIAMYNFFKDSSALIFAIFHEVFRYKVDSFQLVLVTGVHMVFCFFFVFAALRHQKFPEDDMMKRRRGIFKSK</sequence>
<feature type="transmembrane region" description="Helical" evidence="7">
    <location>
        <begin position="100"/>
        <end position="119"/>
    </location>
</feature>
<feature type="transmembrane region" description="Helical" evidence="7">
    <location>
        <begin position="639"/>
        <end position="660"/>
    </location>
</feature>
<evidence type="ECO:0000256" key="3">
    <source>
        <dbReference type="ARBA" id="ARBA00022692"/>
    </source>
</evidence>
<dbReference type="OrthoDB" id="8904098at2759"/>
<dbReference type="PANTHER" id="PTHR11654">
    <property type="entry name" value="OLIGOPEPTIDE TRANSPORTER-RELATED"/>
    <property type="match status" value="1"/>
</dbReference>
<dbReference type="Proteomes" id="UP000466442">
    <property type="component" value="Unassembled WGS sequence"/>
</dbReference>
<keyword evidence="4" id="KW-0653">Protein transport</keyword>
<evidence type="ECO:0000256" key="4">
    <source>
        <dbReference type="ARBA" id="ARBA00022856"/>
    </source>
</evidence>
<dbReference type="Gene3D" id="1.20.1250.20">
    <property type="entry name" value="MFS general substrate transporter like domains"/>
    <property type="match status" value="1"/>
</dbReference>
<dbReference type="GO" id="GO:0016020">
    <property type="term" value="C:membrane"/>
    <property type="evidence" value="ECO:0007669"/>
    <property type="project" value="UniProtKB-SubCell"/>
</dbReference>